<gene>
    <name evidence="2" type="ORF">V4836_04975</name>
</gene>
<dbReference type="RefSeq" id="WP_331387823.1">
    <property type="nucleotide sequence ID" value="NZ_JAZKKV010000001.1"/>
</dbReference>
<evidence type="ECO:0000256" key="1">
    <source>
        <dbReference type="SAM" id="Phobius"/>
    </source>
</evidence>
<name>A0AB35X6J7_9ENTR</name>
<protein>
    <submittedName>
        <fullName evidence="2">Uncharacterized protein</fullName>
    </submittedName>
</protein>
<evidence type="ECO:0000313" key="3">
    <source>
        <dbReference type="Proteomes" id="UP001331691"/>
    </source>
</evidence>
<proteinExistence type="predicted"/>
<reference evidence="2 3" key="1">
    <citation type="submission" date="2023-10" db="EMBL/GenBank/DDBJ databases">
        <title>Wastewater isolates of ESBL- and carbapenemase-producing Gram-negative bacteria from New Zealand.</title>
        <authorList>
            <person name="Straub C."/>
            <person name="Weaver L."/>
            <person name="Cornelius A."/>
            <person name="Mcgill E."/>
            <person name="Dyet K."/>
            <person name="White L."/>
            <person name="Pattis I."/>
        </authorList>
    </citation>
    <scope>NUCLEOTIDE SEQUENCE [LARGE SCALE GENOMIC DNA]</scope>
    <source>
        <strain evidence="2 3">ESBL09</strain>
    </source>
</reference>
<keyword evidence="1" id="KW-0472">Membrane</keyword>
<dbReference type="AlphaFoldDB" id="A0AB35X6J7"/>
<keyword evidence="1" id="KW-0812">Transmembrane</keyword>
<organism evidence="2 3">
    <name type="scientific">Kluyvera ascorbata</name>
    <dbReference type="NCBI Taxonomy" id="51288"/>
    <lineage>
        <taxon>Bacteria</taxon>
        <taxon>Pseudomonadati</taxon>
        <taxon>Pseudomonadota</taxon>
        <taxon>Gammaproteobacteria</taxon>
        <taxon>Enterobacterales</taxon>
        <taxon>Enterobacteriaceae</taxon>
        <taxon>Kluyvera</taxon>
    </lineage>
</organism>
<feature type="transmembrane region" description="Helical" evidence="1">
    <location>
        <begin position="54"/>
        <end position="78"/>
    </location>
</feature>
<evidence type="ECO:0000313" key="2">
    <source>
        <dbReference type="EMBL" id="MEE9653519.1"/>
    </source>
</evidence>
<keyword evidence="1" id="KW-1133">Transmembrane helix</keyword>
<comment type="caution">
    <text evidence="2">The sequence shown here is derived from an EMBL/GenBank/DDBJ whole genome shotgun (WGS) entry which is preliminary data.</text>
</comment>
<dbReference type="EMBL" id="JAZKKV010000001">
    <property type="protein sequence ID" value="MEE9653519.1"/>
    <property type="molecule type" value="Genomic_DNA"/>
</dbReference>
<keyword evidence="3" id="KW-1185">Reference proteome</keyword>
<accession>A0AB35X6J7</accession>
<dbReference type="Proteomes" id="UP001331691">
    <property type="component" value="Unassembled WGS sequence"/>
</dbReference>
<sequence length="88" mass="9654">MARAVFKSGVIPASLCSAGLQYRSLYHTVSGPFPDTVAGKIQEFPHILDTSDCFYYLVAIAAYTSFAIVFDLMISSLCPGEIHERFSL</sequence>